<name>A0A8K0KUZ7_9PEZI</name>
<dbReference type="InterPro" id="IPR036188">
    <property type="entry name" value="FAD/NAD-bd_sf"/>
</dbReference>
<evidence type="ECO:0000313" key="4">
    <source>
        <dbReference type="EMBL" id="KAG8623259.1"/>
    </source>
</evidence>
<sequence length="625" mass="69251">MAAAVAPSYVRDLAAHGHAADPGVQDLKAKVVVNTVHVEEDAPKPVADDFMYDFKYSHPLPTPERLGVAVPEGCDAQSAAESLIKQLADATKTPDPSAFGNLFLECGVWRDKLAFTWDYRTFNFRPAIVAAAKDLLEQTKATNFALLDPAPKISQSFPDFTQLQFVVSFDTEAVGVSAVISAVYTKDGWKIYFMHSVIESLRLKEPTISTLRNLSGLALAARCRDIWKKRYEYLSLHFPHWADDLPYFTYPKHWPTYTPAQKQGIYMSWYASALELNVWCKSSVIKAEQDPQHNWTVVVDKEGKETRTLRPKHVVMATSLCGVPLTPVIPGTDKFKGTIRHSTAHDSSRDFVGKRVCVVGTSSSGLDTAYECVRFSIDVTLLQRSPTYVMSLTHCVPRAIGSYAPDAKGNRGDQETLDRMFFATPTGPGEQLAARNAKELEDLDREMLDALNAKGFRTWRGQLGTGNHTLSQTRNGGFYFDAGACEQIINGKIKVEQGYIERFTKDGVVFNGGREQKFDLVIFATGFSNTIDSVRSTLGEDIASRVGPIWGIDEEGEYKTAYKESGVPNLWIMCGFLAATRYQSKLLALRLKALDEGVGHPPYRGKIQIVCIGFLVDRLLLVGSA</sequence>
<dbReference type="PANTHER" id="PTHR43539:SF26">
    <property type="entry name" value="MONOOXYGENASE, PUTATIVE-RELATED"/>
    <property type="match status" value="1"/>
</dbReference>
<dbReference type="OrthoDB" id="74360at2759"/>
<keyword evidence="2" id="KW-0274">FAD</keyword>
<dbReference type="InterPro" id="IPR020946">
    <property type="entry name" value="Flavin_mOase-like"/>
</dbReference>
<dbReference type="PANTHER" id="PTHR43539">
    <property type="entry name" value="FLAVIN-BINDING MONOOXYGENASE-LIKE PROTEIN (AFU_ORTHOLOGUE AFUA_4G09220)"/>
    <property type="match status" value="1"/>
</dbReference>
<evidence type="ECO:0000256" key="3">
    <source>
        <dbReference type="ARBA" id="ARBA00023002"/>
    </source>
</evidence>
<dbReference type="GO" id="GO:0050661">
    <property type="term" value="F:NADP binding"/>
    <property type="evidence" value="ECO:0007669"/>
    <property type="project" value="InterPro"/>
</dbReference>
<protein>
    <submittedName>
        <fullName evidence="4">Uncharacterized protein</fullName>
    </submittedName>
</protein>
<keyword evidence="5" id="KW-1185">Reference proteome</keyword>
<dbReference type="Pfam" id="PF00743">
    <property type="entry name" value="FMO-like"/>
    <property type="match status" value="1"/>
</dbReference>
<dbReference type="AlphaFoldDB" id="A0A8K0KUZ7"/>
<keyword evidence="1" id="KW-0285">Flavoprotein</keyword>
<gene>
    <name evidence="4" type="ORF">KVT40_008235</name>
</gene>
<evidence type="ECO:0000256" key="1">
    <source>
        <dbReference type="ARBA" id="ARBA00022630"/>
    </source>
</evidence>
<evidence type="ECO:0000313" key="5">
    <source>
        <dbReference type="Proteomes" id="UP000809789"/>
    </source>
</evidence>
<proteinExistence type="predicted"/>
<dbReference type="Gene3D" id="3.50.50.60">
    <property type="entry name" value="FAD/NAD(P)-binding domain"/>
    <property type="match status" value="1"/>
</dbReference>
<reference evidence="4" key="1">
    <citation type="submission" date="2021-07" db="EMBL/GenBank/DDBJ databases">
        <title>Elsinoe batatas strain:CRI-CJ2 Genome sequencing and assembly.</title>
        <authorList>
            <person name="Huang L."/>
        </authorList>
    </citation>
    <scope>NUCLEOTIDE SEQUENCE</scope>
    <source>
        <strain evidence="4">CRI-CJ2</strain>
    </source>
</reference>
<organism evidence="4 5">
    <name type="scientific">Elsinoe batatas</name>
    <dbReference type="NCBI Taxonomy" id="2601811"/>
    <lineage>
        <taxon>Eukaryota</taxon>
        <taxon>Fungi</taxon>
        <taxon>Dikarya</taxon>
        <taxon>Ascomycota</taxon>
        <taxon>Pezizomycotina</taxon>
        <taxon>Dothideomycetes</taxon>
        <taxon>Dothideomycetidae</taxon>
        <taxon>Myriangiales</taxon>
        <taxon>Elsinoaceae</taxon>
        <taxon>Elsinoe</taxon>
    </lineage>
</organism>
<dbReference type="GO" id="GO:0050660">
    <property type="term" value="F:flavin adenine dinucleotide binding"/>
    <property type="evidence" value="ECO:0007669"/>
    <property type="project" value="InterPro"/>
</dbReference>
<dbReference type="SUPFAM" id="SSF51905">
    <property type="entry name" value="FAD/NAD(P)-binding domain"/>
    <property type="match status" value="2"/>
</dbReference>
<dbReference type="Proteomes" id="UP000809789">
    <property type="component" value="Unassembled WGS sequence"/>
</dbReference>
<accession>A0A8K0KUZ7</accession>
<dbReference type="InterPro" id="IPR050982">
    <property type="entry name" value="Auxin_biosynth/cation_transpt"/>
</dbReference>
<evidence type="ECO:0000256" key="2">
    <source>
        <dbReference type="ARBA" id="ARBA00022827"/>
    </source>
</evidence>
<comment type="caution">
    <text evidence="4">The sequence shown here is derived from an EMBL/GenBank/DDBJ whole genome shotgun (WGS) entry which is preliminary data.</text>
</comment>
<keyword evidence="3" id="KW-0560">Oxidoreductase</keyword>
<dbReference type="GO" id="GO:0004499">
    <property type="term" value="F:N,N-dimethylaniline monooxygenase activity"/>
    <property type="evidence" value="ECO:0007669"/>
    <property type="project" value="InterPro"/>
</dbReference>
<dbReference type="EMBL" id="JAESVG020000010">
    <property type="protein sequence ID" value="KAG8623259.1"/>
    <property type="molecule type" value="Genomic_DNA"/>
</dbReference>